<dbReference type="PANTHER" id="PTHR10106">
    <property type="entry name" value="CYTOCHROME B561-RELATED"/>
    <property type="match status" value="1"/>
</dbReference>
<dbReference type="Pfam" id="PF03188">
    <property type="entry name" value="Cytochrom_B561"/>
    <property type="match status" value="1"/>
</dbReference>
<dbReference type="FunFam" id="1.20.120.1770:FF:000001">
    <property type="entry name" value="Cytochrome b reductase 1"/>
    <property type="match status" value="1"/>
</dbReference>
<dbReference type="SMART" id="SM00665">
    <property type="entry name" value="B561"/>
    <property type="match status" value="1"/>
</dbReference>
<dbReference type="Gene3D" id="1.20.120.1770">
    <property type="match status" value="1"/>
</dbReference>
<comment type="cofactor">
    <cofactor evidence="1">
        <name>heme b</name>
        <dbReference type="ChEBI" id="CHEBI:60344"/>
    </cofactor>
</comment>
<protein>
    <submittedName>
        <fullName evidence="13">Cytochrome b561-like isoform X1</fullName>
    </submittedName>
</protein>
<feature type="transmembrane region" description="Helical" evidence="11">
    <location>
        <begin position="138"/>
        <end position="159"/>
    </location>
</feature>
<evidence type="ECO:0000256" key="10">
    <source>
        <dbReference type="ARBA" id="ARBA00023136"/>
    </source>
</evidence>
<dbReference type="PANTHER" id="PTHR10106:SF0">
    <property type="entry name" value="LD36721P"/>
    <property type="match status" value="1"/>
</dbReference>
<keyword evidence="9" id="KW-0408">Iron</keyword>
<sequence>MEETQVVRDRRYANYLTAAVAEAQGAVKSDDQVETADEEEEEPLIYAMDGVVASGGDVNASIYFNIFVGAQVIGFLMIALTFIWVFKYLGGFGWQMPALQFNYHPLFMVIGLVYLYGNSILIYRVLRKQPKPKLKLIHAALNGLAFCCAVFGLVAVFQFHNRADLPNLYSLHSWIGLLTVILFGLQFVGGFVSFLYPTLSGHYRKMILPYHVFFGILLFTLAIATCLSGLTEKAFFSLKTKGAEYKDKPAASYLINFLGLTIVVFGSVVGYLVTKEDYKRQPLPDEQVIQQRVSQPF</sequence>
<comment type="subcellular location">
    <subcellularLocation>
        <location evidence="2">Membrane</location>
        <topology evidence="2">Multi-pass membrane protein</topology>
    </subcellularLocation>
</comment>
<reference evidence="13 14" key="1">
    <citation type="journal article" date="2018" name="Gigascience">
        <title>Genomes of trombidid mites reveal novel predicted allergens and laterally-transferred genes associated with secondary metabolism.</title>
        <authorList>
            <person name="Dong X."/>
            <person name="Chaisiri K."/>
            <person name="Xia D."/>
            <person name="Armstrong S.D."/>
            <person name="Fang Y."/>
            <person name="Donnelly M.J."/>
            <person name="Kadowaki T."/>
            <person name="McGarry J.W."/>
            <person name="Darby A.C."/>
            <person name="Makepeace B.L."/>
        </authorList>
    </citation>
    <scope>NUCLEOTIDE SEQUENCE [LARGE SCALE GENOMIC DNA]</scope>
    <source>
        <strain evidence="13">UoL-UT</strain>
    </source>
</reference>
<feature type="domain" description="Cytochrome b561" evidence="12">
    <location>
        <begin position="69"/>
        <end position="274"/>
    </location>
</feature>
<dbReference type="Proteomes" id="UP000288716">
    <property type="component" value="Unassembled WGS sequence"/>
</dbReference>
<dbReference type="GO" id="GO:0046872">
    <property type="term" value="F:metal ion binding"/>
    <property type="evidence" value="ECO:0007669"/>
    <property type="project" value="UniProtKB-KW"/>
</dbReference>
<dbReference type="GO" id="GO:0016020">
    <property type="term" value="C:membrane"/>
    <property type="evidence" value="ECO:0007669"/>
    <property type="project" value="UniProtKB-SubCell"/>
</dbReference>
<keyword evidence="6" id="KW-0479">Metal-binding</keyword>
<keyword evidence="4" id="KW-0349">Heme</keyword>
<dbReference type="InterPro" id="IPR043205">
    <property type="entry name" value="CYB561/CYBRD1-like"/>
</dbReference>
<feature type="transmembrane region" description="Helical" evidence="11">
    <location>
        <begin position="250"/>
        <end position="273"/>
    </location>
</feature>
<dbReference type="EMBL" id="NCKV01006742">
    <property type="protein sequence ID" value="RWS23289.1"/>
    <property type="molecule type" value="Genomic_DNA"/>
</dbReference>
<feature type="transmembrane region" description="Helical" evidence="11">
    <location>
        <begin position="106"/>
        <end position="126"/>
    </location>
</feature>
<evidence type="ECO:0000256" key="2">
    <source>
        <dbReference type="ARBA" id="ARBA00004141"/>
    </source>
</evidence>
<evidence type="ECO:0000313" key="13">
    <source>
        <dbReference type="EMBL" id="RWS23289.1"/>
    </source>
</evidence>
<feature type="transmembrane region" description="Helical" evidence="11">
    <location>
        <begin position="62"/>
        <end position="86"/>
    </location>
</feature>
<keyword evidence="3" id="KW-0813">Transport</keyword>
<evidence type="ECO:0000256" key="4">
    <source>
        <dbReference type="ARBA" id="ARBA00022617"/>
    </source>
</evidence>
<name>A0A443S6X7_9ACAR</name>
<dbReference type="InterPro" id="IPR006593">
    <property type="entry name" value="Cyt_b561/ferric_Rdtase_TM"/>
</dbReference>
<dbReference type="PROSITE" id="PS50939">
    <property type="entry name" value="CYTOCHROME_B561"/>
    <property type="match status" value="1"/>
</dbReference>
<evidence type="ECO:0000256" key="3">
    <source>
        <dbReference type="ARBA" id="ARBA00022448"/>
    </source>
</evidence>
<evidence type="ECO:0000313" key="14">
    <source>
        <dbReference type="Proteomes" id="UP000288716"/>
    </source>
</evidence>
<feature type="transmembrane region" description="Helical" evidence="11">
    <location>
        <begin position="171"/>
        <end position="196"/>
    </location>
</feature>
<keyword evidence="7" id="KW-0249">Electron transport</keyword>
<keyword evidence="14" id="KW-1185">Reference proteome</keyword>
<evidence type="ECO:0000256" key="9">
    <source>
        <dbReference type="ARBA" id="ARBA00023004"/>
    </source>
</evidence>
<dbReference type="AlphaFoldDB" id="A0A443S6X7"/>
<keyword evidence="10 11" id="KW-0472">Membrane</keyword>
<dbReference type="OrthoDB" id="907479at2759"/>
<comment type="caution">
    <text evidence="13">The sequence shown here is derived from an EMBL/GenBank/DDBJ whole genome shotgun (WGS) entry which is preliminary data.</text>
</comment>
<gene>
    <name evidence="13" type="ORF">B4U80_10688</name>
</gene>
<evidence type="ECO:0000256" key="8">
    <source>
        <dbReference type="ARBA" id="ARBA00022989"/>
    </source>
</evidence>
<keyword evidence="5 11" id="KW-0812">Transmembrane</keyword>
<dbReference type="VEuPathDB" id="VectorBase:LDEU008751"/>
<evidence type="ECO:0000256" key="1">
    <source>
        <dbReference type="ARBA" id="ARBA00001970"/>
    </source>
</evidence>
<accession>A0A443S6X7</accession>
<organism evidence="13 14">
    <name type="scientific">Leptotrombidium deliense</name>
    <dbReference type="NCBI Taxonomy" id="299467"/>
    <lineage>
        <taxon>Eukaryota</taxon>
        <taxon>Metazoa</taxon>
        <taxon>Ecdysozoa</taxon>
        <taxon>Arthropoda</taxon>
        <taxon>Chelicerata</taxon>
        <taxon>Arachnida</taxon>
        <taxon>Acari</taxon>
        <taxon>Acariformes</taxon>
        <taxon>Trombidiformes</taxon>
        <taxon>Prostigmata</taxon>
        <taxon>Anystina</taxon>
        <taxon>Parasitengona</taxon>
        <taxon>Trombiculoidea</taxon>
        <taxon>Trombiculidae</taxon>
        <taxon>Leptotrombidium</taxon>
    </lineage>
</organism>
<proteinExistence type="predicted"/>
<evidence type="ECO:0000256" key="5">
    <source>
        <dbReference type="ARBA" id="ARBA00022692"/>
    </source>
</evidence>
<keyword evidence="8 11" id="KW-1133">Transmembrane helix</keyword>
<evidence type="ECO:0000256" key="7">
    <source>
        <dbReference type="ARBA" id="ARBA00022982"/>
    </source>
</evidence>
<dbReference type="GO" id="GO:0016491">
    <property type="term" value="F:oxidoreductase activity"/>
    <property type="evidence" value="ECO:0007669"/>
    <property type="project" value="InterPro"/>
</dbReference>
<evidence type="ECO:0000256" key="6">
    <source>
        <dbReference type="ARBA" id="ARBA00022723"/>
    </source>
</evidence>
<evidence type="ECO:0000256" key="11">
    <source>
        <dbReference type="SAM" id="Phobius"/>
    </source>
</evidence>
<feature type="transmembrane region" description="Helical" evidence="11">
    <location>
        <begin position="208"/>
        <end position="230"/>
    </location>
</feature>
<evidence type="ECO:0000259" key="12">
    <source>
        <dbReference type="PROSITE" id="PS50939"/>
    </source>
</evidence>